<accession>A0AB40B2A0</accession>
<evidence type="ECO:0000256" key="3">
    <source>
        <dbReference type="ARBA" id="ARBA00022722"/>
    </source>
</evidence>
<dbReference type="InterPro" id="IPR005227">
    <property type="entry name" value="YqgF"/>
</dbReference>
<dbReference type="GO" id="GO:0004518">
    <property type="term" value="F:nuclease activity"/>
    <property type="evidence" value="ECO:0007669"/>
    <property type="project" value="UniProtKB-KW"/>
</dbReference>
<dbReference type="GeneID" id="120258176"/>
<keyword evidence="3" id="KW-0540">Nuclease</keyword>
<evidence type="ECO:0000256" key="4">
    <source>
        <dbReference type="ARBA" id="ARBA00022801"/>
    </source>
</evidence>
<dbReference type="HAMAP" id="MF_00651">
    <property type="entry name" value="Nuclease_YqgF"/>
    <property type="match status" value="1"/>
</dbReference>
<dbReference type="SUPFAM" id="SSF53098">
    <property type="entry name" value="Ribonuclease H-like"/>
    <property type="match status" value="1"/>
</dbReference>
<dbReference type="Proteomes" id="UP001515500">
    <property type="component" value="Chromosome 4"/>
</dbReference>
<dbReference type="InterPro" id="IPR037027">
    <property type="entry name" value="YqgF/RNaseH-like_dom_sf"/>
</dbReference>
<name>A0AB40B2A0_DIOCR</name>
<reference evidence="7" key="1">
    <citation type="submission" date="2025-08" db="UniProtKB">
        <authorList>
            <consortium name="RefSeq"/>
        </authorList>
    </citation>
    <scope>IDENTIFICATION</scope>
</reference>
<dbReference type="NCBIfam" id="TIGR00250">
    <property type="entry name" value="RNAse_H_YqgF"/>
    <property type="match status" value="1"/>
</dbReference>
<evidence type="ECO:0000259" key="5">
    <source>
        <dbReference type="SMART" id="SM00732"/>
    </source>
</evidence>
<dbReference type="InterPro" id="IPR012337">
    <property type="entry name" value="RNaseH-like_sf"/>
</dbReference>
<dbReference type="PANTHER" id="PTHR33317:SF4">
    <property type="entry name" value="POLYNUCLEOTIDYL TRANSFERASE, RIBONUCLEASE H-LIKE SUPERFAMILY PROTEIN"/>
    <property type="match status" value="1"/>
</dbReference>
<keyword evidence="6" id="KW-1185">Reference proteome</keyword>
<dbReference type="FunFam" id="3.30.420.140:FF:000009">
    <property type="entry name" value="Holliday junction resolvase"/>
    <property type="match status" value="1"/>
</dbReference>
<dbReference type="PANTHER" id="PTHR33317">
    <property type="entry name" value="POLYNUCLEOTIDYL TRANSFERASE, RIBONUCLEASE H-LIKE SUPERFAMILY PROTEIN"/>
    <property type="match status" value="1"/>
</dbReference>
<feature type="domain" description="YqgF/RNase H-like" evidence="5">
    <location>
        <begin position="71"/>
        <end position="171"/>
    </location>
</feature>
<dbReference type="SMART" id="SM00732">
    <property type="entry name" value="YqgFc"/>
    <property type="match status" value="1"/>
</dbReference>
<evidence type="ECO:0000313" key="6">
    <source>
        <dbReference type="Proteomes" id="UP001515500"/>
    </source>
</evidence>
<keyword evidence="2" id="KW-0690">Ribosome biogenesis</keyword>
<keyword evidence="4" id="KW-0378">Hydrolase</keyword>
<sequence>MQQLLLPKPQLSSPLLINPRVRIRVRVSVRVPVQVSSSSSSSSFSKQLATETELLPNALRRKTNPLWTPRGFTLGVDLGDSRTGLALGKGFSPRPLNVLDLRGQKLELRLLEIAAKEEVDEFVIGLPKSHDGKETQQSNKVRSIAGRLAVRAAERGWRVYLQDEHGTSVDALDFMIEMGVKRSSRQVKIDAYSAMMVLQRYFSMSGHGAELVLPKQAELQDKIRKGPARDLDFLSEDIYHTYHLSDSD</sequence>
<organism evidence="6 7">
    <name type="scientific">Dioscorea cayennensis subsp. rotundata</name>
    <name type="common">White Guinea yam</name>
    <name type="synonym">Dioscorea rotundata</name>
    <dbReference type="NCBI Taxonomy" id="55577"/>
    <lineage>
        <taxon>Eukaryota</taxon>
        <taxon>Viridiplantae</taxon>
        <taxon>Streptophyta</taxon>
        <taxon>Embryophyta</taxon>
        <taxon>Tracheophyta</taxon>
        <taxon>Spermatophyta</taxon>
        <taxon>Magnoliopsida</taxon>
        <taxon>Liliopsida</taxon>
        <taxon>Dioscoreales</taxon>
        <taxon>Dioscoreaceae</taxon>
        <taxon>Dioscorea</taxon>
    </lineage>
</organism>
<dbReference type="Gene3D" id="3.30.420.140">
    <property type="entry name" value="YqgF/RNase H-like domain"/>
    <property type="match status" value="1"/>
</dbReference>
<evidence type="ECO:0000313" key="7">
    <source>
        <dbReference type="RefSeq" id="XP_039121463.1"/>
    </source>
</evidence>
<proteinExistence type="inferred from homology"/>
<protein>
    <submittedName>
        <fullName evidence="7">Pre-16S rRNA nuclease</fullName>
    </submittedName>
</protein>
<dbReference type="InterPro" id="IPR006641">
    <property type="entry name" value="YqgF/RNaseH-like_dom"/>
</dbReference>
<dbReference type="AlphaFoldDB" id="A0AB40B2A0"/>
<keyword evidence="1" id="KW-0963">Cytoplasm</keyword>
<dbReference type="RefSeq" id="XP_039121463.1">
    <property type="nucleotide sequence ID" value="XM_039265529.1"/>
</dbReference>
<evidence type="ECO:0000256" key="2">
    <source>
        <dbReference type="ARBA" id="ARBA00022517"/>
    </source>
</evidence>
<evidence type="ECO:0000256" key="1">
    <source>
        <dbReference type="ARBA" id="ARBA00022490"/>
    </source>
</evidence>
<dbReference type="GO" id="GO:0000967">
    <property type="term" value="P:rRNA 5'-end processing"/>
    <property type="evidence" value="ECO:0007669"/>
    <property type="project" value="TreeGrafter"/>
</dbReference>
<gene>
    <name evidence="7" type="primary">LOC120258176</name>
</gene>
<dbReference type="GO" id="GO:0016787">
    <property type="term" value="F:hydrolase activity"/>
    <property type="evidence" value="ECO:0007669"/>
    <property type="project" value="UniProtKB-KW"/>
</dbReference>
<dbReference type="Pfam" id="PF03652">
    <property type="entry name" value="RuvX"/>
    <property type="match status" value="1"/>
</dbReference>
<dbReference type="CDD" id="cd16964">
    <property type="entry name" value="YqgF"/>
    <property type="match status" value="1"/>
</dbReference>